<accession>A0AA37SZW3</accession>
<reference evidence="1" key="1">
    <citation type="journal article" date="2014" name="Int. J. Syst. Evol. Microbiol.">
        <title>Complete genome sequence of Corynebacterium casei LMG S-19264T (=DSM 44701T), isolated from a smear-ripened cheese.</title>
        <authorList>
            <consortium name="US DOE Joint Genome Institute (JGI-PGF)"/>
            <person name="Walter F."/>
            <person name="Albersmeier A."/>
            <person name="Kalinowski J."/>
            <person name="Ruckert C."/>
        </authorList>
    </citation>
    <scope>NUCLEOTIDE SEQUENCE</scope>
    <source>
        <strain evidence="1">NBRC 110023</strain>
    </source>
</reference>
<name>A0AA37SZW3_9ALTE</name>
<dbReference type="EMBL" id="BSOT01000019">
    <property type="protein sequence ID" value="GLR72913.1"/>
    <property type="molecule type" value="Genomic_DNA"/>
</dbReference>
<dbReference type="InterPro" id="IPR035965">
    <property type="entry name" value="PAS-like_dom_sf"/>
</dbReference>
<organism evidence="1 2">
    <name type="scientific">Agaribacter marinus</name>
    <dbReference type="NCBI Taxonomy" id="1431249"/>
    <lineage>
        <taxon>Bacteria</taxon>
        <taxon>Pseudomonadati</taxon>
        <taxon>Pseudomonadota</taxon>
        <taxon>Gammaproteobacteria</taxon>
        <taxon>Alteromonadales</taxon>
        <taxon>Alteromonadaceae</taxon>
        <taxon>Agaribacter</taxon>
    </lineage>
</organism>
<proteinExistence type="predicted"/>
<evidence type="ECO:0008006" key="3">
    <source>
        <dbReference type="Google" id="ProtNLM"/>
    </source>
</evidence>
<keyword evidence="2" id="KW-1185">Reference proteome</keyword>
<protein>
    <recommendedName>
        <fullName evidence="3">Diguanylate cyclase</fullName>
    </recommendedName>
</protein>
<sequence length="171" mass="19565">MATSNVDQDTLNELLEFHWMMDMIQTVDVGIVVLNRNSEVKVWNGFMEAHSGMLPSDVRDKNINDLFPDITTNWLSQKLKPVFELRTRAFITWEQRPYVFKFRNYRPITSAAPFMYQNVVFSPLVSATGTVDNVCMMIYDMTDAASAKKQLLELQVRANEASENEASEGAN</sequence>
<dbReference type="SUPFAM" id="SSF55785">
    <property type="entry name" value="PYP-like sensor domain (PAS domain)"/>
    <property type="match status" value="1"/>
</dbReference>
<evidence type="ECO:0000313" key="1">
    <source>
        <dbReference type="EMBL" id="GLR72913.1"/>
    </source>
</evidence>
<evidence type="ECO:0000313" key="2">
    <source>
        <dbReference type="Proteomes" id="UP001156601"/>
    </source>
</evidence>
<comment type="caution">
    <text evidence="1">The sequence shown here is derived from an EMBL/GenBank/DDBJ whole genome shotgun (WGS) entry which is preliminary data.</text>
</comment>
<dbReference type="RefSeq" id="WP_284219332.1">
    <property type="nucleotide sequence ID" value="NZ_BSOT01000019.1"/>
</dbReference>
<dbReference type="AlphaFoldDB" id="A0AA37SZW3"/>
<dbReference type="Proteomes" id="UP001156601">
    <property type="component" value="Unassembled WGS sequence"/>
</dbReference>
<gene>
    <name evidence="1" type="ORF">GCM10007852_38210</name>
</gene>
<reference evidence="1" key="2">
    <citation type="submission" date="2023-01" db="EMBL/GenBank/DDBJ databases">
        <title>Draft genome sequence of Agaribacter marinus strain NBRC 110023.</title>
        <authorList>
            <person name="Sun Q."/>
            <person name="Mori K."/>
        </authorList>
    </citation>
    <scope>NUCLEOTIDE SEQUENCE</scope>
    <source>
        <strain evidence="1">NBRC 110023</strain>
    </source>
</reference>
<dbReference type="Gene3D" id="3.30.450.20">
    <property type="entry name" value="PAS domain"/>
    <property type="match status" value="1"/>
</dbReference>